<evidence type="ECO:0000313" key="1">
    <source>
        <dbReference type="EMBL" id="GAA2594947.1"/>
    </source>
</evidence>
<name>A0ABN3PNH7_9ACTN</name>
<evidence type="ECO:0000313" key="2">
    <source>
        <dbReference type="Proteomes" id="UP001501447"/>
    </source>
</evidence>
<sequence>MTAHAESLGFAHKPDDVVEFLRRAGLDLSDIQLDDPNLIEWRGGGPEVWS</sequence>
<gene>
    <name evidence="1" type="ORF">GCM10009863_05060</name>
</gene>
<dbReference type="Proteomes" id="UP001501447">
    <property type="component" value="Unassembled WGS sequence"/>
</dbReference>
<reference evidence="1 2" key="1">
    <citation type="journal article" date="2019" name="Int. J. Syst. Evol. Microbiol.">
        <title>The Global Catalogue of Microorganisms (GCM) 10K type strain sequencing project: providing services to taxonomists for standard genome sequencing and annotation.</title>
        <authorList>
            <consortium name="The Broad Institute Genomics Platform"/>
            <consortium name="The Broad Institute Genome Sequencing Center for Infectious Disease"/>
            <person name="Wu L."/>
            <person name="Ma J."/>
        </authorList>
    </citation>
    <scope>NUCLEOTIDE SEQUENCE [LARGE SCALE GENOMIC DNA]</scope>
    <source>
        <strain evidence="1 2">JCM 16373</strain>
    </source>
</reference>
<organism evidence="1 2">
    <name type="scientific">Streptomyces axinellae</name>
    <dbReference type="NCBI Taxonomy" id="552788"/>
    <lineage>
        <taxon>Bacteria</taxon>
        <taxon>Bacillati</taxon>
        <taxon>Actinomycetota</taxon>
        <taxon>Actinomycetes</taxon>
        <taxon>Kitasatosporales</taxon>
        <taxon>Streptomycetaceae</taxon>
        <taxon>Streptomyces</taxon>
    </lineage>
</organism>
<proteinExistence type="predicted"/>
<dbReference type="EMBL" id="BAAARJ010000002">
    <property type="protein sequence ID" value="GAA2594947.1"/>
    <property type="molecule type" value="Genomic_DNA"/>
</dbReference>
<accession>A0ABN3PNH7</accession>
<keyword evidence="2" id="KW-1185">Reference proteome</keyword>
<protein>
    <submittedName>
        <fullName evidence="1">Uncharacterized protein</fullName>
    </submittedName>
</protein>
<comment type="caution">
    <text evidence="1">The sequence shown here is derived from an EMBL/GenBank/DDBJ whole genome shotgun (WGS) entry which is preliminary data.</text>
</comment>